<dbReference type="GO" id="GO:0016020">
    <property type="term" value="C:membrane"/>
    <property type="evidence" value="ECO:0007669"/>
    <property type="project" value="UniProtKB-SubCell"/>
</dbReference>
<feature type="transmembrane region" description="Helical" evidence="7">
    <location>
        <begin position="134"/>
        <end position="155"/>
    </location>
</feature>
<sequence length="884" mass="95792">MGVLTRELSDVFQRRNVPEQLLGLLLAKVRQPRVIAEVIGGIILGPTVMGRIPGFTAHIFPDISIPLLTLTSTIGLVFFLFLVGLEIDVRLLKKNAKYSLTISAVGMILPFGMGVGLAVPLYNRFVSDTINFGHFLLFVGVAVAITAFPVLCRILTDLNLLEDHVGVVVLSAGVGNDVVGWILLALAVALTNASSGIAALWILLTGLAFVFPVGLLMAGKTLRISGNRSTDPFDDDHHPPSDSDLGLLHGCHRLEFLLIVSLPYPDFELLIGIHPIFGGFIAGLIIPHEGGFAIALVEKLEDLICLIFIPLYFTLSGLRTNLGLLNDGITWGYVVFICVVAFSGKFLGCAVTAKLMGFTKRESTAIGTLMSCKGLVELIVLNVGVSAGILNTRVFSMFVVHALVLTVLTTPLTLWCYSPQHRTGKSGLTLKDEEKEISSDMSETFKHKFSIILNNMEHLPAVMTIMQLLQNVNNFGANLSTNDIKSDTSHDLKENPDRSPTILSRKPITVDALRLLELTDRTSAVMRSSETDEIMHRDPLLSVFKTFGRLLNLSVSSTLSVVSQETQPYSVATHLRSKGSQMVIIPWQAGSTTVMEGGSPAYNPFEGIFNRVASSDRTPSSISHENFVRKLFSESPADVALFVDRNGVNAGHQHLFLPFFGGPDDRLALHFVVQLCSNSNISATVIRVRRAASGDSKSEDKKKDNLSVTLARVIFLFTIPIALFIYLFKAPAFPDTIYASQNTQTRIASDIADDLLWFQYTRSDSSAGSSLSPDIKLALSRVTFTENSSSTPLRSVIHHARNLIPGSAAANRSLILVSGRGRRLGLDNHQVELETLLSESSRSTSMPPDVTKTVGEVAAGFMVALPTVSGIMVLQAAGSSNSLA</sequence>
<dbReference type="EMBL" id="BPWL01000002">
    <property type="protein sequence ID" value="GJJ07145.1"/>
    <property type="molecule type" value="Genomic_DNA"/>
</dbReference>
<dbReference type="GO" id="GO:1902600">
    <property type="term" value="P:proton transmembrane transport"/>
    <property type="evidence" value="ECO:0007669"/>
    <property type="project" value="InterPro"/>
</dbReference>
<dbReference type="Pfam" id="PF00999">
    <property type="entry name" value="Na_H_Exchanger"/>
    <property type="match status" value="1"/>
</dbReference>
<dbReference type="Gene3D" id="1.20.1530.20">
    <property type="match status" value="1"/>
</dbReference>
<dbReference type="InterPro" id="IPR038770">
    <property type="entry name" value="Na+/solute_symporter_sf"/>
</dbReference>
<evidence type="ECO:0000313" key="9">
    <source>
        <dbReference type="EMBL" id="GJJ07145.1"/>
    </source>
</evidence>
<keyword evidence="5" id="KW-0406">Ion transport</keyword>
<protein>
    <recommendedName>
        <fullName evidence="8">Cation/H+ exchanger transmembrane domain-containing protein</fullName>
    </recommendedName>
</protein>
<evidence type="ECO:0000256" key="5">
    <source>
        <dbReference type="ARBA" id="ARBA00023065"/>
    </source>
</evidence>
<accession>A0AAV5A2B5</accession>
<feature type="transmembrane region" description="Helical" evidence="7">
    <location>
        <begin position="65"/>
        <end position="87"/>
    </location>
</feature>
<feature type="transmembrane region" description="Helical" evidence="7">
    <location>
        <begin position="34"/>
        <end position="53"/>
    </location>
</feature>
<dbReference type="InterPro" id="IPR050794">
    <property type="entry name" value="CPA2_transporter"/>
</dbReference>
<comment type="subcellular location">
    <subcellularLocation>
        <location evidence="1">Membrane</location>
        <topology evidence="1">Multi-pass membrane protein</topology>
    </subcellularLocation>
</comment>
<comment type="caution">
    <text evidence="9">The sequence shown here is derived from an EMBL/GenBank/DDBJ whole genome shotgun (WGS) entry which is preliminary data.</text>
</comment>
<dbReference type="PANTHER" id="PTHR32468:SF0">
    <property type="entry name" value="K(+)_H(+) ANTIPORTER 1"/>
    <property type="match status" value="1"/>
</dbReference>
<keyword evidence="3 7" id="KW-0812">Transmembrane</keyword>
<feature type="transmembrane region" description="Helical" evidence="7">
    <location>
        <begin position="365"/>
        <end position="389"/>
    </location>
</feature>
<evidence type="ECO:0000256" key="2">
    <source>
        <dbReference type="ARBA" id="ARBA00022448"/>
    </source>
</evidence>
<dbReference type="AlphaFoldDB" id="A0AAV5A2B5"/>
<evidence type="ECO:0000256" key="1">
    <source>
        <dbReference type="ARBA" id="ARBA00004141"/>
    </source>
</evidence>
<evidence type="ECO:0000259" key="8">
    <source>
        <dbReference type="Pfam" id="PF00999"/>
    </source>
</evidence>
<evidence type="ECO:0000256" key="4">
    <source>
        <dbReference type="ARBA" id="ARBA00022989"/>
    </source>
</evidence>
<gene>
    <name evidence="9" type="ORF">Clacol_001345</name>
</gene>
<feature type="transmembrane region" description="Helical" evidence="7">
    <location>
        <begin position="99"/>
        <end position="122"/>
    </location>
</feature>
<dbReference type="Proteomes" id="UP001050691">
    <property type="component" value="Unassembled WGS sequence"/>
</dbReference>
<dbReference type="InterPro" id="IPR006153">
    <property type="entry name" value="Cation/H_exchanger_TM"/>
</dbReference>
<keyword evidence="6 7" id="KW-0472">Membrane</keyword>
<feature type="transmembrane region" description="Helical" evidence="7">
    <location>
        <begin position="395"/>
        <end position="417"/>
    </location>
</feature>
<feature type="transmembrane region" description="Helical" evidence="7">
    <location>
        <begin position="331"/>
        <end position="353"/>
    </location>
</feature>
<proteinExistence type="predicted"/>
<evidence type="ECO:0000256" key="3">
    <source>
        <dbReference type="ARBA" id="ARBA00022692"/>
    </source>
</evidence>
<evidence type="ECO:0000256" key="7">
    <source>
        <dbReference type="SAM" id="Phobius"/>
    </source>
</evidence>
<reference evidence="9" key="1">
    <citation type="submission" date="2021-10" db="EMBL/GenBank/DDBJ databases">
        <title>De novo Genome Assembly of Clathrus columnatus (Basidiomycota, Fungi) Using Illumina and Nanopore Sequence Data.</title>
        <authorList>
            <person name="Ogiso-Tanaka E."/>
            <person name="Itagaki H."/>
            <person name="Hosoya T."/>
            <person name="Hosaka K."/>
        </authorList>
    </citation>
    <scope>NUCLEOTIDE SEQUENCE</scope>
    <source>
        <strain evidence="9">MO-923</strain>
    </source>
</reference>
<feature type="transmembrane region" description="Helical" evidence="7">
    <location>
        <begin position="303"/>
        <end position="325"/>
    </location>
</feature>
<feature type="transmembrane region" description="Helical" evidence="7">
    <location>
        <begin position="706"/>
        <end position="728"/>
    </location>
</feature>
<feature type="domain" description="Cation/H+ exchanger transmembrane" evidence="8">
    <location>
        <begin position="23"/>
        <end position="412"/>
    </location>
</feature>
<dbReference type="PANTHER" id="PTHR32468">
    <property type="entry name" value="CATION/H + ANTIPORTER"/>
    <property type="match status" value="1"/>
</dbReference>
<feature type="transmembrane region" description="Helical" evidence="7">
    <location>
        <begin position="196"/>
        <end position="218"/>
    </location>
</feature>
<organism evidence="9 10">
    <name type="scientific">Clathrus columnatus</name>
    <dbReference type="NCBI Taxonomy" id="1419009"/>
    <lineage>
        <taxon>Eukaryota</taxon>
        <taxon>Fungi</taxon>
        <taxon>Dikarya</taxon>
        <taxon>Basidiomycota</taxon>
        <taxon>Agaricomycotina</taxon>
        <taxon>Agaricomycetes</taxon>
        <taxon>Phallomycetidae</taxon>
        <taxon>Phallales</taxon>
        <taxon>Clathraceae</taxon>
        <taxon>Clathrus</taxon>
    </lineage>
</organism>
<keyword evidence="2" id="KW-0813">Transport</keyword>
<name>A0AAV5A2B5_9AGAM</name>
<feature type="transmembrane region" description="Helical" evidence="7">
    <location>
        <begin position="167"/>
        <end position="190"/>
    </location>
</feature>
<keyword evidence="4 7" id="KW-1133">Transmembrane helix</keyword>
<evidence type="ECO:0000313" key="10">
    <source>
        <dbReference type="Proteomes" id="UP001050691"/>
    </source>
</evidence>
<keyword evidence="10" id="KW-1185">Reference proteome</keyword>
<dbReference type="GO" id="GO:0015297">
    <property type="term" value="F:antiporter activity"/>
    <property type="evidence" value="ECO:0007669"/>
    <property type="project" value="InterPro"/>
</dbReference>
<evidence type="ECO:0000256" key="6">
    <source>
        <dbReference type="ARBA" id="ARBA00023136"/>
    </source>
</evidence>